<dbReference type="InterPro" id="IPR001453">
    <property type="entry name" value="MoaB/Mog_dom"/>
</dbReference>
<dbReference type="InterPro" id="IPR050101">
    <property type="entry name" value="CinA"/>
</dbReference>
<dbReference type="Pfam" id="PF18146">
    <property type="entry name" value="CinA_KH"/>
    <property type="match status" value="1"/>
</dbReference>
<evidence type="ECO:0000256" key="1">
    <source>
        <dbReference type="HAMAP-Rule" id="MF_00226"/>
    </source>
</evidence>
<dbReference type="CDD" id="cd00885">
    <property type="entry name" value="cinA"/>
    <property type="match status" value="1"/>
</dbReference>
<dbReference type="NCBIfam" id="TIGR00200">
    <property type="entry name" value="cinA_nterm"/>
    <property type="match status" value="1"/>
</dbReference>
<comment type="caution">
    <text evidence="3">The sequence shown here is derived from an EMBL/GenBank/DDBJ whole genome shotgun (WGS) entry which is preliminary data.</text>
</comment>
<dbReference type="NCBIfam" id="TIGR00199">
    <property type="entry name" value="PncC_domain"/>
    <property type="match status" value="1"/>
</dbReference>
<dbReference type="InterPro" id="IPR008135">
    <property type="entry name" value="Competence-induced_CinA"/>
</dbReference>
<dbReference type="Pfam" id="PF00994">
    <property type="entry name" value="MoCF_biosynth"/>
    <property type="match status" value="1"/>
</dbReference>
<reference evidence="3" key="2">
    <citation type="journal article" date="2021" name="PeerJ">
        <title>Extensive microbial diversity within the chicken gut microbiome revealed by metagenomics and culture.</title>
        <authorList>
            <person name="Gilroy R."/>
            <person name="Ravi A."/>
            <person name="Getino M."/>
            <person name="Pursley I."/>
            <person name="Horton D.L."/>
            <person name="Alikhan N.F."/>
            <person name="Baker D."/>
            <person name="Gharbi K."/>
            <person name="Hall N."/>
            <person name="Watson M."/>
            <person name="Adriaenssens E.M."/>
            <person name="Foster-Nyarko E."/>
            <person name="Jarju S."/>
            <person name="Secka A."/>
            <person name="Antonio M."/>
            <person name="Oren A."/>
            <person name="Chaudhuri R.R."/>
            <person name="La Ragione R."/>
            <person name="Hildebrand F."/>
            <person name="Pallen M.J."/>
        </authorList>
    </citation>
    <scope>NUCLEOTIDE SEQUENCE</scope>
    <source>
        <strain evidence="3">15467</strain>
    </source>
</reference>
<gene>
    <name evidence="3" type="ORF">IAC68_03520</name>
</gene>
<dbReference type="Gene3D" id="3.90.950.20">
    <property type="entry name" value="CinA-like"/>
    <property type="match status" value="1"/>
</dbReference>
<dbReference type="Gene3D" id="3.40.980.10">
    <property type="entry name" value="MoaB/Mog-like domain"/>
    <property type="match status" value="1"/>
</dbReference>
<dbReference type="PIRSF" id="PIRSF006728">
    <property type="entry name" value="CinA"/>
    <property type="match status" value="1"/>
</dbReference>
<dbReference type="InterPro" id="IPR036653">
    <property type="entry name" value="CinA-like_C"/>
</dbReference>
<dbReference type="SUPFAM" id="SSF142433">
    <property type="entry name" value="CinA-like"/>
    <property type="match status" value="1"/>
</dbReference>
<comment type="similarity">
    <text evidence="1">Belongs to the CinA family.</text>
</comment>
<dbReference type="PANTHER" id="PTHR13939">
    <property type="entry name" value="NICOTINAMIDE-NUCLEOTIDE AMIDOHYDROLASE PNCC"/>
    <property type="match status" value="1"/>
</dbReference>
<name>A0A9D9DJC2_9BACT</name>
<organism evidence="3 4">
    <name type="scientific">Candidatus Egerieousia excrementavium</name>
    <dbReference type="NCBI Taxonomy" id="2840778"/>
    <lineage>
        <taxon>Bacteria</taxon>
        <taxon>Pseudomonadati</taxon>
        <taxon>Bacteroidota</taxon>
        <taxon>Bacteroidia</taxon>
        <taxon>Bacteroidales</taxon>
        <taxon>Candidatus Egerieousia</taxon>
    </lineage>
</organism>
<evidence type="ECO:0000313" key="4">
    <source>
        <dbReference type="Proteomes" id="UP000823635"/>
    </source>
</evidence>
<dbReference type="PANTHER" id="PTHR13939:SF0">
    <property type="entry name" value="NMN AMIDOHYDROLASE-LIKE PROTEIN YFAY"/>
    <property type="match status" value="1"/>
</dbReference>
<reference evidence="3" key="1">
    <citation type="submission" date="2020-10" db="EMBL/GenBank/DDBJ databases">
        <authorList>
            <person name="Gilroy R."/>
        </authorList>
    </citation>
    <scope>NUCLEOTIDE SEQUENCE</scope>
    <source>
        <strain evidence="3">15467</strain>
    </source>
</reference>
<evidence type="ECO:0000313" key="3">
    <source>
        <dbReference type="EMBL" id="MBO8428987.1"/>
    </source>
</evidence>
<dbReference type="Pfam" id="PF02464">
    <property type="entry name" value="CinA"/>
    <property type="match status" value="1"/>
</dbReference>
<dbReference type="Proteomes" id="UP000823635">
    <property type="component" value="Unassembled WGS sequence"/>
</dbReference>
<dbReference type="EMBL" id="JADINB010000079">
    <property type="protein sequence ID" value="MBO8428987.1"/>
    <property type="molecule type" value="Genomic_DNA"/>
</dbReference>
<sequence>MVTASICTIGDEILIGQIVDTNSSMISRALNAIGVKVARMISASDSKEDIFATIRHCARLSDIVILTGGLGPTKDDITKNALAEFTGAKGFVRSEEQYAIIEKVLAARGIELSDINRAQAMVPDTCKVILNECGTAPCMEFVLRREDGREYILFSMPGVPFETENALPKVIQEIISHFKMENIFHKTVCTFGIPESTLSKMIEKWEDDLPENIHLAYLPNTILGVRLRLSIYGTDKERGENEIDREIAKLRGIIGEAIYGYGESSLQEAIGKLLADKGMTVCTAESCTGGKIASLITNVAGASKYFKGSVIAYDNSIKENLLNVAHETLVRYGAVSRECVEQMAEGVRKAMNCDFSVATSGVAGPGGGSETNPVGTVWIAVSAKGKVKSLKLHFKAPRAVNIERFASHALNFLRETILEYYRNN</sequence>
<dbReference type="InterPro" id="IPR008136">
    <property type="entry name" value="CinA_C"/>
</dbReference>
<accession>A0A9D9DJC2</accession>
<dbReference type="SUPFAM" id="SSF53218">
    <property type="entry name" value="Molybdenum cofactor biosynthesis proteins"/>
    <property type="match status" value="1"/>
</dbReference>
<feature type="domain" description="MoaB/Mog" evidence="2">
    <location>
        <begin position="5"/>
        <end position="178"/>
    </location>
</feature>
<evidence type="ECO:0000259" key="2">
    <source>
        <dbReference type="SMART" id="SM00852"/>
    </source>
</evidence>
<dbReference type="InterPro" id="IPR036425">
    <property type="entry name" value="MoaB/Mog-like_dom_sf"/>
</dbReference>
<dbReference type="AlphaFoldDB" id="A0A9D9DJC2"/>
<dbReference type="SMART" id="SM00852">
    <property type="entry name" value="MoCF_biosynth"/>
    <property type="match status" value="1"/>
</dbReference>
<dbReference type="InterPro" id="IPR041424">
    <property type="entry name" value="CinA_KH"/>
</dbReference>
<proteinExistence type="inferred from homology"/>
<dbReference type="HAMAP" id="MF_00226_B">
    <property type="entry name" value="CinA_B"/>
    <property type="match status" value="1"/>
</dbReference>
<protein>
    <recommendedName>
        <fullName evidence="1">CinA-like protein</fullName>
    </recommendedName>
</protein>